<accession>A0A7W6PYA8</accession>
<feature type="domain" description="RNA polymerase sigma factor 70 region 4 type 2" evidence="1">
    <location>
        <begin position="54"/>
        <end position="101"/>
    </location>
</feature>
<reference evidence="2 3" key="1">
    <citation type="submission" date="2020-08" db="EMBL/GenBank/DDBJ databases">
        <title>Genomic Encyclopedia of Type Strains, Phase IV (KMG-IV): sequencing the most valuable type-strain genomes for metagenomic binning, comparative biology and taxonomic classification.</title>
        <authorList>
            <person name="Goeker M."/>
        </authorList>
    </citation>
    <scope>NUCLEOTIDE SEQUENCE [LARGE SCALE GENOMIC DNA]</scope>
    <source>
        <strain evidence="2 3">DSM 19371</strain>
    </source>
</reference>
<name>A0A7W6PYA8_9SPHN</name>
<comment type="caution">
    <text evidence="2">The sequence shown here is derived from an EMBL/GenBank/DDBJ whole genome shotgun (WGS) entry which is preliminary data.</text>
</comment>
<dbReference type="EMBL" id="JACIEU010000031">
    <property type="protein sequence ID" value="MBB4151139.1"/>
    <property type="molecule type" value="Genomic_DNA"/>
</dbReference>
<evidence type="ECO:0000313" key="2">
    <source>
        <dbReference type="EMBL" id="MBB4151139.1"/>
    </source>
</evidence>
<dbReference type="GO" id="GO:0003677">
    <property type="term" value="F:DNA binding"/>
    <property type="evidence" value="ECO:0007669"/>
    <property type="project" value="InterPro"/>
</dbReference>
<keyword evidence="3" id="KW-1185">Reference proteome</keyword>
<evidence type="ECO:0000313" key="3">
    <source>
        <dbReference type="Proteomes" id="UP000590524"/>
    </source>
</evidence>
<dbReference type="GO" id="GO:0006352">
    <property type="term" value="P:DNA-templated transcription initiation"/>
    <property type="evidence" value="ECO:0007669"/>
    <property type="project" value="InterPro"/>
</dbReference>
<proteinExistence type="predicted"/>
<evidence type="ECO:0000259" key="1">
    <source>
        <dbReference type="Pfam" id="PF08281"/>
    </source>
</evidence>
<dbReference type="InterPro" id="IPR013324">
    <property type="entry name" value="RNA_pol_sigma_r3/r4-like"/>
</dbReference>
<dbReference type="Gene3D" id="1.10.10.10">
    <property type="entry name" value="Winged helix-like DNA-binding domain superfamily/Winged helix DNA-binding domain"/>
    <property type="match status" value="1"/>
</dbReference>
<protein>
    <submittedName>
        <fullName evidence="2">RNA polymerase sigma factor (Sigma-70 family)</fullName>
    </submittedName>
</protein>
<gene>
    <name evidence="2" type="ORF">GGQ90_004951</name>
</gene>
<sequence>MRREAGLRPDFNNIASFAMPPRIPAKMVQAVSAMLSRMRNRHRSAKELREDTRCLRRIIRSEPEPGRRILELYFIEKCPVDDIAIRLDLSPETVRRHLLRAIHRFGEERMS</sequence>
<dbReference type="SUPFAM" id="SSF88659">
    <property type="entry name" value="Sigma3 and sigma4 domains of RNA polymerase sigma factors"/>
    <property type="match status" value="1"/>
</dbReference>
<organism evidence="2 3">
    <name type="scientific">Sphingobium scionense</name>
    <dbReference type="NCBI Taxonomy" id="1404341"/>
    <lineage>
        <taxon>Bacteria</taxon>
        <taxon>Pseudomonadati</taxon>
        <taxon>Pseudomonadota</taxon>
        <taxon>Alphaproteobacteria</taxon>
        <taxon>Sphingomonadales</taxon>
        <taxon>Sphingomonadaceae</taxon>
        <taxon>Sphingobium</taxon>
    </lineage>
</organism>
<dbReference type="RefSeq" id="WP_152528140.1">
    <property type="nucleotide sequence ID" value="NZ_JBHRXA010000001.1"/>
</dbReference>
<dbReference type="InterPro" id="IPR036388">
    <property type="entry name" value="WH-like_DNA-bd_sf"/>
</dbReference>
<dbReference type="InterPro" id="IPR013249">
    <property type="entry name" value="RNA_pol_sigma70_r4_t2"/>
</dbReference>
<dbReference type="AlphaFoldDB" id="A0A7W6PYA8"/>
<dbReference type="Pfam" id="PF08281">
    <property type="entry name" value="Sigma70_r4_2"/>
    <property type="match status" value="1"/>
</dbReference>
<dbReference type="GO" id="GO:0016987">
    <property type="term" value="F:sigma factor activity"/>
    <property type="evidence" value="ECO:0007669"/>
    <property type="project" value="InterPro"/>
</dbReference>
<dbReference type="Proteomes" id="UP000590524">
    <property type="component" value="Unassembled WGS sequence"/>
</dbReference>